<dbReference type="KEGG" id="mpau:ZMTM_05490"/>
<dbReference type="RefSeq" id="WP_221764837.1">
    <property type="nucleotide sequence ID" value="NZ_AP024110.1"/>
</dbReference>
<feature type="chain" id="PRO_5034683449" description="OmpA-like domain-containing protein" evidence="2">
    <location>
        <begin position="24"/>
        <end position="1394"/>
    </location>
</feature>
<keyword evidence="1" id="KW-0472">Membrane</keyword>
<accession>A0A8D5FYX4</accession>
<dbReference type="SUPFAM" id="SSF103088">
    <property type="entry name" value="OmpA-like"/>
    <property type="match status" value="1"/>
</dbReference>
<feature type="signal peptide" evidence="2">
    <location>
        <begin position="1"/>
        <end position="23"/>
    </location>
</feature>
<evidence type="ECO:0000259" key="3">
    <source>
        <dbReference type="PROSITE" id="PS51123"/>
    </source>
</evidence>
<dbReference type="PANTHER" id="PTHR30329:SF21">
    <property type="entry name" value="LIPOPROTEIN YIAD-RELATED"/>
    <property type="match status" value="1"/>
</dbReference>
<dbReference type="EMBL" id="AP024110">
    <property type="protein sequence ID" value="BCM24290.1"/>
    <property type="molecule type" value="Genomic_DNA"/>
</dbReference>
<dbReference type="CDD" id="cd07185">
    <property type="entry name" value="OmpA_C-like"/>
    <property type="match status" value="1"/>
</dbReference>
<keyword evidence="2" id="KW-0732">Signal</keyword>
<dbReference type="GO" id="GO:0016020">
    <property type="term" value="C:membrane"/>
    <property type="evidence" value="ECO:0007669"/>
    <property type="project" value="UniProtKB-UniRule"/>
</dbReference>
<reference evidence="4" key="1">
    <citation type="journal article" date="2021" name="Arch. Microbiol.">
        <title>Methyloradius palustris gen. nov., sp. nov., a methanol-oxidizing bacterium isolated from snow.</title>
        <authorList>
            <person name="Miyadera T."/>
            <person name="Kojima H."/>
            <person name="Fukui M."/>
        </authorList>
    </citation>
    <scope>NUCLEOTIDE SEQUENCE</scope>
    <source>
        <strain evidence="4">Zm11</strain>
    </source>
</reference>
<protein>
    <recommendedName>
        <fullName evidence="3">OmpA-like domain-containing protein</fullName>
    </recommendedName>
</protein>
<keyword evidence="5" id="KW-1185">Reference proteome</keyword>
<dbReference type="Gene3D" id="3.30.1330.60">
    <property type="entry name" value="OmpA-like domain"/>
    <property type="match status" value="1"/>
</dbReference>
<dbReference type="InterPro" id="IPR006665">
    <property type="entry name" value="OmpA-like"/>
</dbReference>
<organism evidence="4 5">
    <name type="scientific">Methyloradius palustris</name>
    <dbReference type="NCBI Taxonomy" id="2778876"/>
    <lineage>
        <taxon>Bacteria</taxon>
        <taxon>Pseudomonadati</taxon>
        <taxon>Pseudomonadota</taxon>
        <taxon>Betaproteobacteria</taxon>
        <taxon>Nitrosomonadales</taxon>
        <taxon>Methylophilaceae</taxon>
        <taxon>Methyloradius</taxon>
    </lineage>
</organism>
<dbReference type="Pfam" id="PF00691">
    <property type="entry name" value="OmpA"/>
    <property type="match status" value="1"/>
</dbReference>
<evidence type="ECO:0000313" key="5">
    <source>
        <dbReference type="Proteomes" id="UP000826722"/>
    </source>
</evidence>
<evidence type="ECO:0000256" key="2">
    <source>
        <dbReference type="SAM" id="SignalP"/>
    </source>
</evidence>
<evidence type="ECO:0000313" key="4">
    <source>
        <dbReference type="EMBL" id="BCM24290.1"/>
    </source>
</evidence>
<evidence type="ECO:0000256" key="1">
    <source>
        <dbReference type="PROSITE-ProRule" id="PRU00473"/>
    </source>
</evidence>
<dbReference type="Proteomes" id="UP000826722">
    <property type="component" value="Chromosome"/>
</dbReference>
<name>A0A8D5FYX4_9PROT</name>
<dbReference type="InterPro" id="IPR036737">
    <property type="entry name" value="OmpA-like_sf"/>
</dbReference>
<dbReference type="PROSITE" id="PS51123">
    <property type="entry name" value="OMPA_2"/>
    <property type="match status" value="1"/>
</dbReference>
<proteinExistence type="predicted"/>
<dbReference type="InterPro" id="IPR050330">
    <property type="entry name" value="Bact_OuterMem_StrucFunc"/>
</dbReference>
<feature type="domain" description="OmpA-like" evidence="3">
    <location>
        <begin position="103"/>
        <end position="228"/>
    </location>
</feature>
<dbReference type="PANTHER" id="PTHR30329">
    <property type="entry name" value="STATOR ELEMENT OF FLAGELLAR MOTOR COMPLEX"/>
    <property type="match status" value="1"/>
</dbReference>
<gene>
    <name evidence="4" type="ORF">ZMTM_05490</name>
</gene>
<sequence length="1394" mass="152901">MKTRAIPLAIALIGSICAHGVYADPTMQNPTAPDQPLRSQTIPDFANETGKRVDNARVEVNGLPHPAEVESTIDYPLPSGVTRQMLATMKAGVDTLPTRQAEVVTKLLDNSGDAQFNSGKAELTTASQIYLDNLAESLRGKTGIRIDVSGHTDNQHLSANSRKIFGNNQGLSEARALAVASYLKNKLSLKDGQLALKGYGESRPLASNDTPAGMLQNRRVEIKIWFDEVIPEPVVVVPPVPRADCAAIASKRSNAPFRISVDGEPVALDDQPLEADRQRCTDVALEKADIQVRYDNLTNLPQMNAWATPNAVVRGEKVEFRAWANYLPWIKKAELRLFKPGQLTQENPLAVLPVSWNGVTSWQAPIDGPDQVMFLLRVYDNEGRYDESVLKPLELVTHTTAHSDLRPDKNESLIGYGENSLSLRNIPVKGGTVTVNGKNLQPGQTIEAFGLNIPVDSKGKFAMKQIMPGGPNTVEVKLTEPSGESTTFRRNLTIAEDDWFYVAMGDLTAGKNSVSGPAQLVTGDTQHYDGSTYVDGRGAFYLKGKVKGEYLLTASADTREQPLEHLFSNFAAKDPQYLLRNINPDLYYPVYGDDSTTVDDAPTQGKFYVKLARGDSHVMWGNFKTSWSGTELLQYSRGLYGANARYRSETTTSYGEKKTQVDAFAADPGTLGSRDEFRGTGGSLYYMRHQDITLGSERIWVETRDRDSGLVIDRKLLSPAQDYEINYLQGRITLQVPLNSTGSAPGLITTSTLNGNALYLVTTYEYVPGLTSVSNFSTGGRVSEWVNDNFQIGLTGYKQGEDTNKQSLQGIDTTLRYKPGTYIKLETAHSDGAGDGAQTSLDGGFGFSTLTATGGPASAYSVTGAVDLAEVTKDSKGKISAYAQQREAGFSAPGQITTNGEQVTQEGLKASIQITDKTQLEAKADIRDATSLSSQVAEVAVREQLDPTWQVGVGLRQDNRDVNIPNASQILSQTGNRTDAQIRLDYTPLKDDGMPGEKKDWNGYGYVQGTLAADGTRNENNRAGLGMSWRITDRIKMLAEASEGNMGPGVKLGTDYRLSDRHNAYASYIIESERPDSAYVGRQGTWVSGSSYRVTDEMRVFGETRSTQGAGPQSLINAFGLDFAANDYWNLGAKGEMGTVSDPLAGDLKRTAGSFSAAYKKDTTKYSGNIELRDEKSNISGERTTWLLRNTLGYQATKEWRLLGKLNWSVSNNTQGAFYDGDYHEIVSGAAYRPVTNDRWNTLFKYTNFYNLPSPGQLSPSGITADYAQRSQVFSVDTIYDVRPWLSLGAKYAFRIGELKDNKVNGEWFSSQADLLILRADWHFVKEWDAVAELRNLRATEAQDSRAGTLLAIYRHMAKGVKAGVGYNFTNYSDDLTNLSYRSNGWFVNVLGTF</sequence>